<dbReference type="InterPro" id="IPR023393">
    <property type="entry name" value="START-like_dom_sf"/>
</dbReference>
<dbReference type="Pfam" id="PF08327">
    <property type="entry name" value="AHSA1"/>
    <property type="match status" value="1"/>
</dbReference>
<evidence type="ECO:0000256" key="1">
    <source>
        <dbReference type="ARBA" id="ARBA00006817"/>
    </source>
</evidence>
<dbReference type="CDD" id="cd08895">
    <property type="entry name" value="SRPBCC_CalC_Aha1-like_2"/>
    <property type="match status" value="1"/>
</dbReference>
<dbReference type="EMBL" id="WPHM01000012">
    <property type="protein sequence ID" value="MUZ59838.1"/>
    <property type="molecule type" value="Genomic_DNA"/>
</dbReference>
<evidence type="ECO:0000313" key="5">
    <source>
        <dbReference type="Proteomes" id="UP000436692"/>
    </source>
</evidence>
<gene>
    <name evidence="4" type="ORF">GOZ90_05280</name>
    <name evidence="3" type="ORF">GOZ95_20575</name>
</gene>
<dbReference type="Proteomes" id="UP000436692">
    <property type="component" value="Unassembled WGS sequence"/>
</dbReference>
<evidence type="ECO:0000313" key="4">
    <source>
        <dbReference type="EMBL" id="MUZ72091.1"/>
    </source>
</evidence>
<dbReference type="InterPro" id="IPR013538">
    <property type="entry name" value="ASHA1/2-like_C"/>
</dbReference>
<name>A0A1S2DIF3_AGRVI</name>
<organism evidence="4 6">
    <name type="scientific">Agrobacterium vitis</name>
    <name type="common">Rhizobium vitis</name>
    <dbReference type="NCBI Taxonomy" id="373"/>
    <lineage>
        <taxon>Bacteria</taxon>
        <taxon>Pseudomonadati</taxon>
        <taxon>Pseudomonadota</taxon>
        <taxon>Alphaproteobacteria</taxon>
        <taxon>Hyphomicrobiales</taxon>
        <taxon>Rhizobiaceae</taxon>
        <taxon>Rhizobium/Agrobacterium group</taxon>
        <taxon>Agrobacterium</taxon>
    </lineage>
</organism>
<protein>
    <submittedName>
        <fullName evidence="4">Polyketide cyclase</fullName>
    </submittedName>
</protein>
<dbReference type="Proteomes" id="UP000477951">
    <property type="component" value="Unassembled WGS sequence"/>
</dbReference>
<feature type="domain" description="Activator of Hsp90 ATPase homologue 1/2-like C-terminal" evidence="2">
    <location>
        <begin position="13"/>
        <end position="141"/>
    </location>
</feature>
<dbReference type="EMBL" id="WPHR01000003">
    <property type="protein sequence ID" value="MUZ72091.1"/>
    <property type="molecule type" value="Genomic_DNA"/>
</dbReference>
<evidence type="ECO:0000313" key="3">
    <source>
        <dbReference type="EMBL" id="MUZ59838.1"/>
    </source>
</evidence>
<dbReference type="AlphaFoldDB" id="A0A1S2DIF3"/>
<sequence length="153" mass="17629">MAFSIRVDKLIQAPISRVYKAFLDEQSVVQWMQRKDFTCQPLHFDGREGGGYRIRFISTASDLSYVMIGEFNELVLNERIRYTERMDDPFWTARVETIIQLKPTVKGTALTLVQSGIPDTVSQEGVQLAWDECLRQLACLVEQLTESLHARTR</sequence>
<dbReference type="Gene3D" id="3.30.530.20">
    <property type="match status" value="1"/>
</dbReference>
<reference evidence="5 6" key="1">
    <citation type="submission" date="2019-12" db="EMBL/GenBank/DDBJ databases">
        <title>Whole-genome sequencing of Allorhizobium vitis.</title>
        <authorList>
            <person name="Gan H.M."/>
            <person name="Szegedi E."/>
            <person name="Burr T."/>
            <person name="Savka M.A."/>
        </authorList>
    </citation>
    <scope>NUCLEOTIDE SEQUENCE [LARGE SCALE GENOMIC DNA]</scope>
    <source>
        <strain evidence="4 6">CG516</strain>
        <strain evidence="3 5">CG989</strain>
    </source>
</reference>
<dbReference type="SUPFAM" id="SSF55961">
    <property type="entry name" value="Bet v1-like"/>
    <property type="match status" value="1"/>
</dbReference>
<proteinExistence type="inferred from homology"/>
<evidence type="ECO:0000259" key="2">
    <source>
        <dbReference type="Pfam" id="PF08327"/>
    </source>
</evidence>
<comment type="caution">
    <text evidence="4">The sequence shown here is derived from an EMBL/GenBank/DDBJ whole genome shotgun (WGS) entry which is preliminary data.</text>
</comment>
<comment type="similarity">
    <text evidence="1">Belongs to the AHA1 family.</text>
</comment>
<accession>A0A1S2DIF3</accession>
<evidence type="ECO:0000313" key="6">
    <source>
        <dbReference type="Proteomes" id="UP000477951"/>
    </source>
</evidence>
<dbReference type="RefSeq" id="WP_070150323.1">
    <property type="nucleotide sequence ID" value="NZ_AP023268.1"/>
</dbReference>